<organism evidence="1 2">
    <name type="scientific">Durusdinium trenchii</name>
    <dbReference type="NCBI Taxonomy" id="1381693"/>
    <lineage>
        <taxon>Eukaryota</taxon>
        <taxon>Sar</taxon>
        <taxon>Alveolata</taxon>
        <taxon>Dinophyceae</taxon>
        <taxon>Suessiales</taxon>
        <taxon>Symbiodiniaceae</taxon>
        <taxon>Durusdinium</taxon>
    </lineage>
</organism>
<proteinExistence type="predicted"/>
<dbReference type="EMBL" id="CAXAMM010008213">
    <property type="protein sequence ID" value="CAK9016738.1"/>
    <property type="molecule type" value="Genomic_DNA"/>
</dbReference>
<comment type="caution">
    <text evidence="1">The sequence shown here is derived from an EMBL/GenBank/DDBJ whole genome shotgun (WGS) entry which is preliminary data.</text>
</comment>
<evidence type="ECO:0000313" key="1">
    <source>
        <dbReference type="EMBL" id="CAK9016738.1"/>
    </source>
</evidence>
<name>A0ABP0JQM1_9DINO</name>
<gene>
    <name evidence="1" type="ORF">SCF082_LOCUS13319</name>
</gene>
<accession>A0ABP0JQM1</accession>
<evidence type="ECO:0000313" key="2">
    <source>
        <dbReference type="Proteomes" id="UP001642464"/>
    </source>
</evidence>
<reference evidence="1 2" key="1">
    <citation type="submission" date="2024-02" db="EMBL/GenBank/DDBJ databases">
        <authorList>
            <person name="Chen Y."/>
            <person name="Shah S."/>
            <person name="Dougan E. K."/>
            <person name="Thang M."/>
            <person name="Chan C."/>
        </authorList>
    </citation>
    <scope>NUCLEOTIDE SEQUENCE [LARGE SCALE GENOMIC DNA]</scope>
</reference>
<dbReference type="Proteomes" id="UP001642464">
    <property type="component" value="Unassembled WGS sequence"/>
</dbReference>
<keyword evidence="2" id="KW-1185">Reference proteome</keyword>
<sequence>MSEVFKRCVEDYSPNDPNEDFHEGPPPTGFRNLTECIRPYHPNPQWQLFPGEVGSFERDQKICSMYTLATGLFRDINACIRNDNEDGLRRLAPMIWEIREVLRFETAKICKPDGRKCKPFMGKCLRGLEALTNQS</sequence>
<protein>
    <submittedName>
        <fullName evidence="1">Uncharacterized protein</fullName>
    </submittedName>
</protein>